<evidence type="ECO:0000256" key="7">
    <source>
        <dbReference type="ARBA" id="ARBA00023204"/>
    </source>
</evidence>
<evidence type="ECO:0000256" key="2">
    <source>
        <dbReference type="ARBA" id="ARBA00010205"/>
    </source>
</evidence>
<dbReference type="Gene3D" id="3.30.870.10">
    <property type="entry name" value="Endonuclease Chain A"/>
    <property type="match status" value="2"/>
</dbReference>
<evidence type="ECO:0000313" key="13">
    <source>
        <dbReference type="Proteomes" id="UP000053989"/>
    </source>
</evidence>
<proteinExistence type="inferred from homology"/>
<dbReference type="GO" id="GO:0006281">
    <property type="term" value="P:DNA repair"/>
    <property type="evidence" value="ECO:0007669"/>
    <property type="project" value="UniProtKB-KW"/>
</dbReference>
<feature type="active site" description="Nucleophile" evidence="9">
    <location>
        <position position="279"/>
    </location>
</feature>
<feature type="binding site" evidence="10">
    <location>
        <position position="529"/>
    </location>
    <ligand>
        <name>substrate</name>
    </ligand>
</feature>
<comment type="subcellular location">
    <subcellularLocation>
        <location evidence="1">Nucleus</location>
    </subcellularLocation>
</comment>
<dbReference type="PANTHER" id="PTHR12415:SF0">
    <property type="entry name" value="TYROSYL-DNA PHOSPHODIESTERASE 1"/>
    <property type="match status" value="1"/>
</dbReference>
<keyword evidence="4" id="KW-0227">DNA damage</keyword>
<name>A0A0C3EB24_9AGAM</name>
<dbReference type="CDD" id="cd09122">
    <property type="entry name" value="PLDc_Tdp1_1"/>
    <property type="match status" value="1"/>
</dbReference>
<dbReference type="GO" id="GO:0005634">
    <property type="term" value="C:nucleus"/>
    <property type="evidence" value="ECO:0007669"/>
    <property type="project" value="UniProtKB-SubCell"/>
</dbReference>
<feature type="compositionally biased region" description="Low complexity" evidence="11">
    <location>
        <begin position="58"/>
        <end position="69"/>
    </location>
</feature>
<keyword evidence="7" id="KW-0234">DNA repair</keyword>
<feature type="compositionally biased region" description="Low complexity" evidence="11">
    <location>
        <begin position="76"/>
        <end position="99"/>
    </location>
</feature>
<dbReference type="InParanoid" id="A0A0C3EB24"/>
<dbReference type="STRING" id="1036808.A0A0C3EB24"/>
<dbReference type="AlphaFoldDB" id="A0A0C3EB24"/>
<feature type="compositionally biased region" description="Basic and acidic residues" evidence="11">
    <location>
        <begin position="30"/>
        <end position="51"/>
    </location>
</feature>
<dbReference type="Pfam" id="PF06087">
    <property type="entry name" value="Tyr-DNA_phospho"/>
    <property type="match status" value="1"/>
</dbReference>
<keyword evidence="8" id="KW-0539">Nucleus</keyword>
<gene>
    <name evidence="12" type="ORF">SCLCIDRAFT_474650</name>
</gene>
<dbReference type="HOGENOM" id="CLU_007773_3_0_1"/>
<protein>
    <recommendedName>
        <fullName evidence="14">PLD phosphodiesterase domain-containing protein</fullName>
    </recommendedName>
</protein>
<dbReference type="GO" id="GO:0004527">
    <property type="term" value="F:exonuclease activity"/>
    <property type="evidence" value="ECO:0007669"/>
    <property type="project" value="UniProtKB-KW"/>
</dbReference>
<comment type="similarity">
    <text evidence="2">Belongs to the tyrosyl-DNA phosphodiesterase family.</text>
</comment>
<keyword evidence="5" id="KW-0378">Hydrolase</keyword>
<evidence type="ECO:0008006" key="14">
    <source>
        <dbReference type="Google" id="ProtNLM"/>
    </source>
</evidence>
<dbReference type="EMBL" id="KN822022">
    <property type="protein sequence ID" value="KIM65544.1"/>
    <property type="molecule type" value="Genomic_DNA"/>
</dbReference>
<dbReference type="GO" id="GO:0003697">
    <property type="term" value="F:single-stranded DNA binding"/>
    <property type="evidence" value="ECO:0007669"/>
    <property type="project" value="TreeGrafter"/>
</dbReference>
<dbReference type="Proteomes" id="UP000053989">
    <property type="component" value="Unassembled WGS sequence"/>
</dbReference>
<feature type="region of interest" description="Disordered" evidence="11">
    <location>
        <begin position="1"/>
        <end position="172"/>
    </location>
</feature>
<evidence type="ECO:0000256" key="6">
    <source>
        <dbReference type="ARBA" id="ARBA00022839"/>
    </source>
</evidence>
<keyword evidence="6" id="KW-0269">Exonuclease</keyword>
<evidence type="ECO:0000256" key="9">
    <source>
        <dbReference type="PIRSR" id="PIRSR610347-1"/>
    </source>
</evidence>
<dbReference type="CDD" id="cd09123">
    <property type="entry name" value="PLDc_Tdp1_2"/>
    <property type="match status" value="1"/>
</dbReference>
<sequence length="674" mass="75483">MDHDDDLARAIALSLMDNPEPQSSSSNPQDYRRDFDDDELRFQQDLHRAMETSRAYSTTPAEPTQPTAEVVVEQNTSSISSSTFQSRTSTPSSSFLSDRAQLERERLARLKRHRGEDHEDEPSSQTSLPNKRQYLFTNQGRTDERASTMPSSSSLSSSNSNLEDKVKAKSPNAKIPSVVDQVFWDGELRPTANLHSQPRQDGKPTFRLSEVLGPNSQISFAILSSYASSVSWIYEFFDPRTPVIMVAQPGAMGNAEIKNILPNWVMTVPFLRSGRGCQHMKFMLIFYKTGRLRVVISTANLIDYDWRDIENAVWLQDIPPREASIPHDPGVLDDFPSIMQNVLRAVNVRAALANMLVNDHPNLPLQTINDLRSKWDWSKVKVKLIPSISGKHEGWPAVVQSGHTRLMKAVRELGLRTGSGKSAQDLIVECQGSSIGTYSTQWLNEFHYSARGESPEDWLDEPKARRTKLPWPPVKILFPSLRTVKQTVLGEPGGGTMFCRTHQWEGEKFPRDLFHDSNSVGGRVLMHTKMIIATFRQKQHLFGSPTKASAAPSSSSAGKGKKKVEVIIISDSETETDTDNETEGGNAARSKKPLGWAYVGSHNFTPSAWGTLSGSGFSPVLNNVNYELGILFPLYSEKEIEKVSCFKRPPRKYLLGEDRPWIQDESAVFMANSR</sequence>
<dbReference type="OrthoDB" id="47785at2759"/>
<keyword evidence="13" id="KW-1185">Reference proteome</keyword>
<feature type="compositionally biased region" description="Polar residues" evidence="11">
    <location>
        <begin position="123"/>
        <end position="140"/>
    </location>
</feature>
<keyword evidence="3" id="KW-0540">Nuclease</keyword>
<evidence type="ECO:0000256" key="1">
    <source>
        <dbReference type="ARBA" id="ARBA00004123"/>
    </source>
</evidence>
<evidence type="ECO:0000256" key="11">
    <source>
        <dbReference type="SAM" id="MobiDB-lite"/>
    </source>
</evidence>
<dbReference type="GO" id="GO:0017005">
    <property type="term" value="F:3'-tyrosyl-DNA phosphodiesterase activity"/>
    <property type="evidence" value="ECO:0007669"/>
    <property type="project" value="TreeGrafter"/>
</dbReference>
<feature type="active site" description="Proton donor/acceptor" evidence="9">
    <location>
        <position position="527"/>
    </location>
</feature>
<feature type="compositionally biased region" description="Low complexity" evidence="11">
    <location>
        <begin position="151"/>
        <end position="161"/>
    </location>
</feature>
<reference evidence="12 13" key="1">
    <citation type="submission" date="2014-04" db="EMBL/GenBank/DDBJ databases">
        <authorList>
            <consortium name="DOE Joint Genome Institute"/>
            <person name="Kuo A."/>
            <person name="Kohler A."/>
            <person name="Nagy L.G."/>
            <person name="Floudas D."/>
            <person name="Copeland A."/>
            <person name="Barry K.W."/>
            <person name="Cichocki N."/>
            <person name="Veneault-Fourrey C."/>
            <person name="LaButti K."/>
            <person name="Lindquist E.A."/>
            <person name="Lipzen A."/>
            <person name="Lundell T."/>
            <person name="Morin E."/>
            <person name="Murat C."/>
            <person name="Sun H."/>
            <person name="Tunlid A."/>
            <person name="Henrissat B."/>
            <person name="Grigoriev I.V."/>
            <person name="Hibbett D.S."/>
            <person name="Martin F."/>
            <person name="Nordberg H.P."/>
            <person name="Cantor M.N."/>
            <person name="Hua S.X."/>
        </authorList>
    </citation>
    <scope>NUCLEOTIDE SEQUENCE [LARGE SCALE GENOMIC DNA]</scope>
    <source>
        <strain evidence="12 13">Foug A</strain>
    </source>
</reference>
<evidence type="ECO:0000256" key="3">
    <source>
        <dbReference type="ARBA" id="ARBA00022722"/>
    </source>
</evidence>
<evidence type="ECO:0000256" key="4">
    <source>
        <dbReference type="ARBA" id="ARBA00022763"/>
    </source>
</evidence>
<dbReference type="GO" id="GO:0003690">
    <property type="term" value="F:double-stranded DNA binding"/>
    <property type="evidence" value="ECO:0007669"/>
    <property type="project" value="TreeGrafter"/>
</dbReference>
<feature type="binding site" evidence="10">
    <location>
        <position position="281"/>
    </location>
    <ligand>
        <name>substrate</name>
    </ligand>
</feature>
<evidence type="ECO:0000256" key="8">
    <source>
        <dbReference type="ARBA" id="ARBA00023242"/>
    </source>
</evidence>
<reference evidence="13" key="2">
    <citation type="submission" date="2015-01" db="EMBL/GenBank/DDBJ databases">
        <title>Evolutionary Origins and Diversification of the Mycorrhizal Mutualists.</title>
        <authorList>
            <consortium name="DOE Joint Genome Institute"/>
            <consortium name="Mycorrhizal Genomics Consortium"/>
            <person name="Kohler A."/>
            <person name="Kuo A."/>
            <person name="Nagy L.G."/>
            <person name="Floudas D."/>
            <person name="Copeland A."/>
            <person name="Barry K.W."/>
            <person name="Cichocki N."/>
            <person name="Veneault-Fourrey C."/>
            <person name="LaButti K."/>
            <person name="Lindquist E.A."/>
            <person name="Lipzen A."/>
            <person name="Lundell T."/>
            <person name="Morin E."/>
            <person name="Murat C."/>
            <person name="Riley R."/>
            <person name="Ohm R."/>
            <person name="Sun H."/>
            <person name="Tunlid A."/>
            <person name="Henrissat B."/>
            <person name="Grigoriev I.V."/>
            <person name="Hibbett D.S."/>
            <person name="Martin F."/>
        </authorList>
    </citation>
    <scope>NUCLEOTIDE SEQUENCE [LARGE SCALE GENOMIC DNA]</scope>
    <source>
        <strain evidence="13">Foug A</strain>
    </source>
</reference>
<dbReference type="InterPro" id="IPR010347">
    <property type="entry name" value="Tdp1"/>
</dbReference>
<dbReference type="PANTHER" id="PTHR12415">
    <property type="entry name" value="TYROSYL-DNA PHOSPHODIESTERASE 1"/>
    <property type="match status" value="1"/>
</dbReference>
<organism evidence="12 13">
    <name type="scientific">Scleroderma citrinum Foug A</name>
    <dbReference type="NCBI Taxonomy" id="1036808"/>
    <lineage>
        <taxon>Eukaryota</taxon>
        <taxon>Fungi</taxon>
        <taxon>Dikarya</taxon>
        <taxon>Basidiomycota</taxon>
        <taxon>Agaricomycotina</taxon>
        <taxon>Agaricomycetes</taxon>
        <taxon>Agaricomycetidae</taxon>
        <taxon>Boletales</taxon>
        <taxon>Sclerodermatineae</taxon>
        <taxon>Sclerodermataceae</taxon>
        <taxon>Scleroderma</taxon>
    </lineage>
</organism>
<evidence type="ECO:0000256" key="5">
    <source>
        <dbReference type="ARBA" id="ARBA00022801"/>
    </source>
</evidence>
<evidence type="ECO:0000313" key="12">
    <source>
        <dbReference type="EMBL" id="KIM65544.1"/>
    </source>
</evidence>
<evidence type="ECO:0000256" key="10">
    <source>
        <dbReference type="PIRSR" id="PIRSR610347-2"/>
    </source>
</evidence>
<accession>A0A0C3EB24</accession>
<dbReference type="SUPFAM" id="SSF56024">
    <property type="entry name" value="Phospholipase D/nuclease"/>
    <property type="match status" value="2"/>
</dbReference>